<proteinExistence type="predicted"/>
<protein>
    <submittedName>
        <fullName evidence="1">Putative traG protein</fullName>
    </submittedName>
</protein>
<organism evidence="1 2">
    <name type="scientific">Orientia chuto str. Dubai</name>
    <dbReference type="NCBI Taxonomy" id="1359168"/>
    <lineage>
        <taxon>Bacteria</taxon>
        <taxon>Pseudomonadati</taxon>
        <taxon>Pseudomonadota</taxon>
        <taxon>Alphaproteobacteria</taxon>
        <taxon>Rickettsiales</taxon>
        <taxon>Rickettsiaceae</taxon>
        <taxon>Rickettsieae</taxon>
        <taxon>Orientia</taxon>
    </lineage>
</organism>
<evidence type="ECO:0000313" key="1">
    <source>
        <dbReference type="EMBL" id="KJV54665.1"/>
    </source>
</evidence>
<accession>A0A0F3MG07</accession>
<dbReference type="STRING" id="1359168.OCHUTO_1105"/>
<dbReference type="PATRIC" id="fig|1359168.3.peg.970"/>
<dbReference type="AlphaFoldDB" id="A0A0F3MG07"/>
<dbReference type="EMBL" id="LANP01000039">
    <property type="protein sequence ID" value="KJV54665.1"/>
    <property type="molecule type" value="Genomic_DNA"/>
</dbReference>
<comment type="caution">
    <text evidence="1">The sequence shown here is derived from an EMBL/GenBank/DDBJ whole genome shotgun (WGS) entry which is preliminary data.</text>
</comment>
<keyword evidence="2" id="KW-1185">Reference proteome</keyword>
<evidence type="ECO:0000313" key="2">
    <source>
        <dbReference type="Proteomes" id="UP000033616"/>
    </source>
</evidence>
<name>A0A0F3MG07_9RICK</name>
<dbReference type="Proteomes" id="UP000033616">
    <property type="component" value="Unassembled WGS sequence"/>
</dbReference>
<gene>
    <name evidence="1" type="ORF">OCHUTO_1105</name>
</gene>
<sequence length="80" mass="9582">MVLNQRLKVMTEDTLKYLKKEQTSVHEWMKQAMMLNANRESYDDWREKFSLTRIYPNLVSMSVVRGLFQQSFSYLIAGEK</sequence>
<reference evidence="1 2" key="1">
    <citation type="submission" date="2015-02" db="EMBL/GenBank/DDBJ databases">
        <title>Genome Sequencing of Rickettsiales.</title>
        <authorList>
            <person name="Daugherty S.C."/>
            <person name="Su Q."/>
            <person name="Abolude K."/>
            <person name="Beier-Sexton M."/>
            <person name="Carlyon J.A."/>
            <person name="Carter R."/>
            <person name="Day N.P."/>
            <person name="Dumler S.J."/>
            <person name="Dyachenko V."/>
            <person name="Godinez A."/>
            <person name="Kurtti T.J."/>
            <person name="Lichay M."/>
            <person name="Mullins K.E."/>
            <person name="Ott S."/>
            <person name="Pappas-Brown V."/>
            <person name="Paris D.H."/>
            <person name="Patel P."/>
            <person name="Richards A.L."/>
            <person name="Sadzewicz L."/>
            <person name="Sears K."/>
            <person name="Seidman D."/>
            <person name="Sengamalay N."/>
            <person name="Stenos J."/>
            <person name="Tallon L.J."/>
            <person name="Vincent G."/>
            <person name="Fraser C.M."/>
            <person name="Munderloh U."/>
            <person name="Dunning-Hotopp J.C."/>
        </authorList>
    </citation>
    <scope>NUCLEOTIDE SEQUENCE [LARGE SCALE GENOMIC DNA]</scope>
    <source>
        <strain evidence="1 2">Fuller</strain>
    </source>
</reference>